<dbReference type="STRING" id="115862.BBG46_13615"/>
<reference evidence="2" key="1">
    <citation type="submission" date="2015-03" db="EMBL/GenBank/DDBJ databases">
        <authorList>
            <person name="Murphy D."/>
        </authorList>
    </citation>
    <scope>NUCLEOTIDE SEQUENCE [LARGE SCALE GENOMIC DNA]</scope>
    <source>
        <strain evidence="2">K00500041</strain>
    </source>
</reference>
<dbReference type="EMBL" id="CSAE01001244">
    <property type="protein sequence ID" value="COX43121.1"/>
    <property type="molecule type" value="Genomic_DNA"/>
</dbReference>
<evidence type="ECO:0000313" key="2">
    <source>
        <dbReference type="EMBL" id="COX43121.1"/>
    </source>
</evidence>
<protein>
    <submittedName>
        <fullName evidence="2">Conserved membrane protein of uncharacterized function</fullName>
    </submittedName>
</protein>
<evidence type="ECO:0000313" key="1">
    <source>
        <dbReference type="EMBL" id="CFS23114.1"/>
    </source>
</evidence>
<dbReference type="Proteomes" id="UP000046680">
    <property type="component" value="Unassembled WGS sequence"/>
</dbReference>
<dbReference type="EMBL" id="CGCX01003669">
    <property type="protein sequence ID" value="CFS23114.1"/>
    <property type="molecule type" value="Genomic_DNA"/>
</dbReference>
<proteinExistence type="predicted"/>
<organism evidence="2 3">
    <name type="scientific">Mycobacterium tuberculosis</name>
    <dbReference type="NCBI Taxonomy" id="1773"/>
    <lineage>
        <taxon>Bacteria</taxon>
        <taxon>Bacillati</taxon>
        <taxon>Actinomycetota</taxon>
        <taxon>Actinomycetes</taxon>
        <taxon>Mycobacteriales</taxon>
        <taxon>Mycobacteriaceae</taxon>
        <taxon>Mycobacterium</taxon>
        <taxon>Mycobacterium tuberculosis complex</taxon>
    </lineage>
</organism>
<dbReference type="AlphaFoldDB" id="A0A0U0TB60"/>
<dbReference type="Proteomes" id="UP000038802">
    <property type="component" value="Unassembled WGS sequence"/>
</dbReference>
<reference evidence="3 4" key="2">
    <citation type="submission" date="2015-03" db="EMBL/GenBank/DDBJ databases">
        <authorList>
            <consortium name="Pathogen Informatics"/>
        </authorList>
    </citation>
    <scope>NUCLEOTIDE SEQUENCE [LARGE SCALE GENOMIC DNA]</scope>
    <source>
        <strain evidence="1 4">C09601061</strain>
        <strain evidence="3">K00500041</strain>
    </source>
</reference>
<evidence type="ECO:0000313" key="4">
    <source>
        <dbReference type="Proteomes" id="UP000046680"/>
    </source>
</evidence>
<evidence type="ECO:0000313" key="3">
    <source>
        <dbReference type="Proteomes" id="UP000038802"/>
    </source>
</evidence>
<sequence>MDYVDCASAGQGADESMLLSFERWAPDMGWEIATGKSVLAGELTVYPAPPVSA</sequence>
<gene>
    <name evidence="1" type="ORF">ERS007657_04609</name>
    <name evidence="2" type="ORF">ERS007703_05223</name>
</gene>
<accession>A0A0U0TB60</accession>
<name>A0A0U0TB60_MYCTX</name>